<accession>A0A0A5I3V2</accession>
<dbReference type="GO" id="GO:0050308">
    <property type="term" value="F:sugar-phosphatase activity"/>
    <property type="evidence" value="ECO:0007669"/>
    <property type="project" value="TreeGrafter"/>
</dbReference>
<dbReference type="InterPro" id="IPR010976">
    <property type="entry name" value="B-phosphoglucomutase_hydrolase"/>
</dbReference>
<gene>
    <name evidence="2" type="ORF">NM06_01410</name>
</gene>
<dbReference type="Pfam" id="PF13419">
    <property type="entry name" value="HAD_2"/>
    <property type="match status" value="1"/>
</dbReference>
<dbReference type="InterPro" id="IPR023214">
    <property type="entry name" value="HAD_sf"/>
</dbReference>
<organism evidence="2 3">
    <name type="scientific">Photobacterium sp. (strain ATCC 43367)</name>
    <dbReference type="NCBI Taxonomy" id="379097"/>
    <lineage>
        <taxon>Bacteria</taxon>
        <taxon>Pseudomonadati</taxon>
        <taxon>Pseudomonadota</taxon>
        <taxon>Gammaproteobacteria</taxon>
        <taxon>Vibrionales</taxon>
        <taxon>Vibrionaceae</taxon>
        <taxon>Vibrio</taxon>
        <taxon>Vibrio oreintalis group</taxon>
    </lineage>
</organism>
<reference evidence="2 3" key="1">
    <citation type="submission" date="2014-10" db="EMBL/GenBank/DDBJ databases">
        <title>Genome sequencing of Vibrio sinaloensis T08.</title>
        <authorList>
            <person name="Chan K.-G."/>
            <person name="Mohamad N.I."/>
        </authorList>
    </citation>
    <scope>NUCLEOTIDE SEQUENCE [LARGE SCALE GENOMIC DNA]</scope>
    <source>
        <strain evidence="2 3">T08</strain>
    </source>
</reference>
<dbReference type="Proteomes" id="UP000030451">
    <property type="component" value="Unassembled WGS sequence"/>
</dbReference>
<evidence type="ECO:0000256" key="1">
    <source>
        <dbReference type="ARBA" id="ARBA00006171"/>
    </source>
</evidence>
<dbReference type="NCBIfam" id="TIGR02009">
    <property type="entry name" value="PGMB-YQAB-SF"/>
    <property type="match status" value="1"/>
</dbReference>
<dbReference type="InterPro" id="IPR041492">
    <property type="entry name" value="HAD_2"/>
</dbReference>
<dbReference type="PANTHER" id="PTHR43481:SF4">
    <property type="entry name" value="GLYCEROL-1-PHOSPHATE PHOSPHOHYDROLASE 1-RELATED"/>
    <property type="match status" value="1"/>
</dbReference>
<dbReference type="Gene3D" id="1.10.150.240">
    <property type="entry name" value="Putative phosphatase, domain 2"/>
    <property type="match status" value="1"/>
</dbReference>
<comment type="caution">
    <text evidence="2">The sequence shown here is derived from an EMBL/GenBank/DDBJ whole genome shotgun (WGS) entry which is preliminary data.</text>
</comment>
<evidence type="ECO:0000313" key="3">
    <source>
        <dbReference type="Proteomes" id="UP000030451"/>
    </source>
</evidence>
<dbReference type="SUPFAM" id="SSF56784">
    <property type="entry name" value="HAD-like"/>
    <property type="match status" value="1"/>
</dbReference>
<dbReference type="InterPro" id="IPR051806">
    <property type="entry name" value="HAD-like_SPP"/>
</dbReference>
<dbReference type="NCBIfam" id="TIGR01509">
    <property type="entry name" value="HAD-SF-IA-v3"/>
    <property type="match status" value="1"/>
</dbReference>
<dbReference type="CDD" id="cd07505">
    <property type="entry name" value="HAD_BPGM-like"/>
    <property type="match status" value="1"/>
</dbReference>
<dbReference type="InterPro" id="IPR006439">
    <property type="entry name" value="HAD-SF_hydro_IA"/>
</dbReference>
<dbReference type="SFLD" id="SFLDG01129">
    <property type="entry name" value="C1.5:_HAD__Beta-PGM__Phosphata"/>
    <property type="match status" value="1"/>
</dbReference>
<comment type="similarity">
    <text evidence="1">Belongs to the HAD-like hydrolase superfamily. CbbY/CbbZ/Gph/YieH family.</text>
</comment>
<dbReference type="SFLD" id="SFLDS00003">
    <property type="entry name" value="Haloacid_Dehalogenase"/>
    <property type="match status" value="1"/>
</dbReference>
<dbReference type="PANTHER" id="PTHR43481">
    <property type="entry name" value="FRUCTOSE-1-PHOSPHATE PHOSPHATASE"/>
    <property type="match status" value="1"/>
</dbReference>
<dbReference type="STRING" id="379097.SE23_03970"/>
<dbReference type="OrthoDB" id="9782449at2"/>
<dbReference type="RefSeq" id="WP_038187193.1">
    <property type="nucleotide sequence ID" value="NZ_JRWP01000003.1"/>
</dbReference>
<sequence>MLNLIQKYEGLIFDMDGTLIDTMPAHLEAWQQTSDYFNFPFTKAWLHSLGGMPSYKIAIEINKEHHLTLDPTEVSKFKMRCFSEIENKGEVIACTKVVLEHFHGKKKLAVGTGSQRKSALALLKQTELLPKLDAVVTATDVANHKPNPDTFLEAARQLGVSANSCIVFEDTELGKRAAHSGGMDCIMVEGDQLVFYPCPSSK</sequence>
<dbReference type="InterPro" id="IPR036412">
    <property type="entry name" value="HAD-like_sf"/>
</dbReference>
<proteinExistence type="inferred from homology"/>
<evidence type="ECO:0000313" key="2">
    <source>
        <dbReference type="EMBL" id="KGY10496.1"/>
    </source>
</evidence>
<name>A0A0A5I3V2_PHOS4</name>
<dbReference type="EMBL" id="JRWP01000003">
    <property type="protein sequence ID" value="KGY10496.1"/>
    <property type="molecule type" value="Genomic_DNA"/>
</dbReference>
<dbReference type="AlphaFoldDB" id="A0A0A5I3V2"/>
<dbReference type="Gene3D" id="3.40.50.1000">
    <property type="entry name" value="HAD superfamily/HAD-like"/>
    <property type="match status" value="1"/>
</dbReference>
<protein>
    <submittedName>
        <fullName evidence="2">Carotenoid dehydrogenase</fullName>
    </submittedName>
</protein>
<dbReference type="InterPro" id="IPR023198">
    <property type="entry name" value="PGP-like_dom2"/>
</dbReference>